<dbReference type="Proteomes" id="UP001630127">
    <property type="component" value="Unassembled WGS sequence"/>
</dbReference>
<evidence type="ECO:0000313" key="1">
    <source>
        <dbReference type="EMBL" id="KAL3520462.1"/>
    </source>
</evidence>
<accession>A0ABD2ZPS0</accession>
<evidence type="ECO:0000313" key="2">
    <source>
        <dbReference type="Proteomes" id="UP001630127"/>
    </source>
</evidence>
<name>A0ABD2ZPS0_9GENT</name>
<organism evidence="1 2">
    <name type="scientific">Cinchona calisaya</name>
    <dbReference type="NCBI Taxonomy" id="153742"/>
    <lineage>
        <taxon>Eukaryota</taxon>
        <taxon>Viridiplantae</taxon>
        <taxon>Streptophyta</taxon>
        <taxon>Embryophyta</taxon>
        <taxon>Tracheophyta</taxon>
        <taxon>Spermatophyta</taxon>
        <taxon>Magnoliopsida</taxon>
        <taxon>eudicotyledons</taxon>
        <taxon>Gunneridae</taxon>
        <taxon>Pentapetalae</taxon>
        <taxon>asterids</taxon>
        <taxon>lamiids</taxon>
        <taxon>Gentianales</taxon>
        <taxon>Rubiaceae</taxon>
        <taxon>Cinchonoideae</taxon>
        <taxon>Cinchoneae</taxon>
        <taxon>Cinchona</taxon>
    </lineage>
</organism>
<reference evidence="1 2" key="1">
    <citation type="submission" date="2024-11" db="EMBL/GenBank/DDBJ databases">
        <title>A near-complete genome assembly of Cinchona calisaya.</title>
        <authorList>
            <person name="Lian D.C."/>
            <person name="Zhao X.W."/>
            <person name="Wei L."/>
        </authorList>
    </citation>
    <scope>NUCLEOTIDE SEQUENCE [LARGE SCALE GENOMIC DNA]</scope>
    <source>
        <tissue evidence="1">Nenye</tissue>
    </source>
</reference>
<proteinExistence type="predicted"/>
<dbReference type="AlphaFoldDB" id="A0ABD2ZPS0"/>
<gene>
    <name evidence="1" type="ORF">ACH5RR_018611</name>
</gene>
<dbReference type="EMBL" id="JBJUIK010000008">
    <property type="protein sequence ID" value="KAL3520462.1"/>
    <property type="molecule type" value="Genomic_DNA"/>
</dbReference>
<comment type="caution">
    <text evidence="1">The sequence shown here is derived from an EMBL/GenBank/DDBJ whole genome shotgun (WGS) entry which is preliminary data.</text>
</comment>
<protein>
    <submittedName>
        <fullName evidence="1">Uncharacterized protein</fullName>
    </submittedName>
</protein>
<sequence>MKVFKRSIHRELSFSLGERIPQLIRNFRLRKEELGPSIVLLFLTPVRVELFTFFALSNPSNLINSYTMSSGEFRLLLSGPAKRESSRDVSPLAVSKKSSSIIPAQLMTTSGVGLPHQLEQLLRLVK</sequence>
<keyword evidence="2" id="KW-1185">Reference proteome</keyword>